<evidence type="ECO:0000313" key="3">
    <source>
        <dbReference type="Proteomes" id="UP001147782"/>
    </source>
</evidence>
<dbReference type="Proteomes" id="UP001147782">
    <property type="component" value="Unassembled WGS sequence"/>
</dbReference>
<dbReference type="EMBL" id="JAPZBS010000002">
    <property type="protein sequence ID" value="KAJ5381749.1"/>
    <property type="molecule type" value="Genomic_DNA"/>
</dbReference>
<evidence type="ECO:0000259" key="1">
    <source>
        <dbReference type="Pfam" id="PF13577"/>
    </source>
</evidence>
<keyword evidence="3" id="KW-1185">Reference proteome</keyword>
<dbReference type="InterPro" id="IPR037401">
    <property type="entry name" value="SnoaL-like"/>
</dbReference>
<reference evidence="2" key="2">
    <citation type="journal article" date="2023" name="IMA Fungus">
        <title>Comparative genomic study of the Penicillium genus elucidates a diverse pangenome and 15 lateral gene transfer events.</title>
        <authorList>
            <person name="Petersen C."/>
            <person name="Sorensen T."/>
            <person name="Nielsen M.R."/>
            <person name="Sondergaard T.E."/>
            <person name="Sorensen J.L."/>
            <person name="Fitzpatrick D.A."/>
            <person name="Frisvad J.C."/>
            <person name="Nielsen K.L."/>
        </authorList>
    </citation>
    <scope>NUCLEOTIDE SEQUENCE</scope>
    <source>
        <strain evidence="2">IBT 29864</strain>
    </source>
</reference>
<dbReference type="InterPro" id="IPR032710">
    <property type="entry name" value="NTF2-like_dom_sf"/>
</dbReference>
<gene>
    <name evidence="2" type="ORF">N7496_004177</name>
</gene>
<dbReference type="OrthoDB" id="3724021at2759"/>
<sequence length="205" mass="23582">MDSALERLLDEQRIKSLLTRERYYRDTAQWQNLRDSYHPDASRTAIKITWYEGDVDGFVSGSEKMAQRGASSSHTICPVEVHFNDNNDKALAESTGSINSRFRIDENEYDCASYARFISRLEKINGEWKMLTLEAIYDKDTITPVLPMVSTPAKFDMEGHRDSYRCIGWLLAGKGFQVNRDLPGTDRPESVTSFMDESFVWLKDN</sequence>
<reference evidence="2" key="1">
    <citation type="submission" date="2022-11" db="EMBL/GenBank/DDBJ databases">
        <authorList>
            <person name="Petersen C."/>
        </authorList>
    </citation>
    <scope>NUCLEOTIDE SEQUENCE</scope>
    <source>
        <strain evidence="2">IBT 29864</strain>
    </source>
</reference>
<dbReference type="AlphaFoldDB" id="A0A9W9SQ16"/>
<dbReference type="RefSeq" id="XP_056559320.1">
    <property type="nucleotide sequence ID" value="XM_056697108.1"/>
</dbReference>
<dbReference type="GeneID" id="81436285"/>
<protein>
    <recommendedName>
        <fullName evidence="1">SnoaL-like domain-containing protein</fullName>
    </recommendedName>
</protein>
<dbReference type="Pfam" id="PF13577">
    <property type="entry name" value="SnoaL_4"/>
    <property type="match status" value="1"/>
</dbReference>
<feature type="domain" description="SnoaL-like" evidence="1">
    <location>
        <begin position="6"/>
        <end position="132"/>
    </location>
</feature>
<organism evidence="2 3">
    <name type="scientific">Penicillium cataractarum</name>
    <dbReference type="NCBI Taxonomy" id="2100454"/>
    <lineage>
        <taxon>Eukaryota</taxon>
        <taxon>Fungi</taxon>
        <taxon>Dikarya</taxon>
        <taxon>Ascomycota</taxon>
        <taxon>Pezizomycotina</taxon>
        <taxon>Eurotiomycetes</taxon>
        <taxon>Eurotiomycetidae</taxon>
        <taxon>Eurotiales</taxon>
        <taxon>Aspergillaceae</taxon>
        <taxon>Penicillium</taxon>
    </lineage>
</organism>
<name>A0A9W9SQ16_9EURO</name>
<dbReference type="Gene3D" id="3.10.450.50">
    <property type="match status" value="1"/>
</dbReference>
<accession>A0A9W9SQ16</accession>
<proteinExistence type="predicted"/>
<comment type="caution">
    <text evidence="2">The sequence shown here is derived from an EMBL/GenBank/DDBJ whole genome shotgun (WGS) entry which is preliminary data.</text>
</comment>
<evidence type="ECO:0000313" key="2">
    <source>
        <dbReference type="EMBL" id="KAJ5381749.1"/>
    </source>
</evidence>
<dbReference type="SUPFAM" id="SSF54427">
    <property type="entry name" value="NTF2-like"/>
    <property type="match status" value="1"/>
</dbReference>